<dbReference type="InterPro" id="IPR050855">
    <property type="entry name" value="NDM-1-like"/>
</dbReference>
<gene>
    <name evidence="2" type="ORF">CM19_06765</name>
</gene>
<dbReference type="SMART" id="SM00849">
    <property type="entry name" value="Lactamase_B"/>
    <property type="match status" value="1"/>
</dbReference>
<evidence type="ECO:0000313" key="2">
    <source>
        <dbReference type="EMBL" id="EZQ07050.1"/>
    </source>
</evidence>
<evidence type="ECO:0000313" key="3">
    <source>
        <dbReference type="Proteomes" id="UP000024332"/>
    </source>
</evidence>
<dbReference type="Gene3D" id="3.60.15.10">
    <property type="entry name" value="Ribonuclease Z/Hydroxyacylglutathione hydrolase-like"/>
    <property type="match status" value="1"/>
</dbReference>
<keyword evidence="3" id="KW-1185">Reference proteome</keyword>
<protein>
    <submittedName>
        <fullName evidence="2">Beta-lactamase</fullName>
    </submittedName>
</protein>
<dbReference type="InterPro" id="IPR036866">
    <property type="entry name" value="RibonucZ/Hydroxyglut_hydro"/>
</dbReference>
<name>A0A031LQL5_9CREN</name>
<dbReference type="PANTHER" id="PTHR42951">
    <property type="entry name" value="METALLO-BETA-LACTAMASE DOMAIN-CONTAINING"/>
    <property type="match status" value="1"/>
</dbReference>
<dbReference type="InterPro" id="IPR001279">
    <property type="entry name" value="Metallo-B-lactamas"/>
</dbReference>
<dbReference type="Pfam" id="PF00753">
    <property type="entry name" value="Lactamase_B"/>
    <property type="match status" value="1"/>
</dbReference>
<proteinExistence type="predicted"/>
<accession>A0A031LQL5</accession>
<feature type="domain" description="Metallo-beta-lactamase" evidence="1">
    <location>
        <begin position="10"/>
        <end position="200"/>
    </location>
</feature>
<dbReference type="EMBL" id="JFZT01000039">
    <property type="protein sequence ID" value="EZQ07050.1"/>
    <property type="molecule type" value="Genomic_DNA"/>
</dbReference>
<comment type="caution">
    <text evidence="2">The sequence shown here is derived from an EMBL/GenBank/DDBJ whole genome shotgun (WGS) entry which is preliminary data.</text>
</comment>
<reference evidence="2 3" key="1">
    <citation type="submission" date="2014-03" db="EMBL/GenBank/DDBJ databases">
        <title>Draft genome sequence of the novel thermoacidophilic archaea Acidianus copahuensis ALE1 strain, isolated from Copahue volcanic area in Neuquen Argentina.</title>
        <authorList>
            <person name="Urbieta M.S."/>
            <person name="Rascovan N."/>
            <person name="Castro C."/>
            <person name="Revale S."/>
            <person name="Giaveno M.A."/>
            <person name="Vazquez M.P."/>
            <person name="Donati E.R."/>
        </authorList>
    </citation>
    <scope>NUCLEOTIDE SEQUENCE [LARGE SCALE GENOMIC DNA]</scope>
    <source>
        <strain evidence="2 3">ALE1</strain>
    </source>
</reference>
<dbReference type="PANTHER" id="PTHR42951:SF18">
    <property type="entry name" value="METALLO-HYDROLASE MJ0296-RELATED"/>
    <property type="match status" value="1"/>
</dbReference>
<sequence length="209" mass="23444">MKVYEIPLRFVKSFLIEDDISILIDSGTPGSGKKIMEWLKESGKDPLKIKYVIFTHTHIDHIGGASEISIPNVTFLVHPNGLKYAKEGKARKPIPRSIPTKIFFLFGKAMIEKELPGLQNVKSIDEVDLPDWIEIIYTPGHTDDSISILLKESREILVGDLLQGSNNGLKYPSIYEDASSLYKSVDSVKQLKPNMVYVSHGKSSRTFLV</sequence>
<dbReference type="STRING" id="1160895.CM19_06765"/>
<dbReference type="CDD" id="cd07721">
    <property type="entry name" value="yflN-like_MBL-fold"/>
    <property type="match status" value="1"/>
</dbReference>
<dbReference type="AlphaFoldDB" id="A0A031LQL5"/>
<dbReference type="Proteomes" id="UP000024332">
    <property type="component" value="Unassembled WGS sequence"/>
</dbReference>
<organism evidence="2 3">
    <name type="scientific">Candidatus Acidianus copahuensis</name>
    <dbReference type="NCBI Taxonomy" id="1160895"/>
    <lineage>
        <taxon>Archaea</taxon>
        <taxon>Thermoproteota</taxon>
        <taxon>Thermoprotei</taxon>
        <taxon>Sulfolobales</taxon>
        <taxon>Sulfolobaceae</taxon>
        <taxon>Acidianus</taxon>
    </lineage>
</organism>
<dbReference type="SUPFAM" id="SSF56281">
    <property type="entry name" value="Metallo-hydrolase/oxidoreductase"/>
    <property type="match status" value="1"/>
</dbReference>
<dbReference type="OrthoDB" id="197151at2157"/>
<evidence type="ECO:0000259" key="1">
    <source>
        <dbReference type="SMART" id="SM00849"/>
    </source>
</evidence>